<dbReference type="KEGG" id="dci:103523057"/>
<evidence type="ECO:0000256" key="1">
    <source>
        <dbReference type="SAM" id="Coils"/>
    </source>
</evidence>
<dbReference type="Proteomes" id="UP000079169">
    <property type="component" value="Unplaced"/>
</dbReference>
<feature type="compositionally biased region" description="Low complexity" evidence="2">
    <location>
        <begin position="686"/>
        <end position="695"/>
    </location>
</feature>
<dbReference type="PaxDb" id="121845-A0A1S3DQQ9"/>
<proteinExistence type="predicted"/>
<gene>
    <name evidence="4" type="primary">LOC103523057</name>
</gene>
<name>A0A1S3DQQ9_DIACI</name>
<feature type="region of interest" description="Disordered" evidence="2">
    <location>
        <begin position="637"/>
        <end position="659"/>
    </location>
</feature>
<dbReference type="GeneID" id="103523057"/>
<feature type="region of interest" description="Disordered" evidence="2">
    <location>
        <begin position="54"/>
        <end position="80"/>
    </location>
</feature>
<feature type="region of interest" description="Disordered" evidence="2">
    <location>
        <begin position="675"/>
        <end position="695"/>
    </location>
</feature>
<feature type="region of interest" description="Disordered" evidence="2">
    <location>
        <begin position="418"/>
        <end position="439"/>
    </location>
</feature>
<sequence length="1051" mass="119493">MNNCMTNSTPINSVSTDSSCNFSHATNVNHTNQLGNSIQYEHGTHNTNLTSVQYNHQQQQAKEQHSRAGQYSGDSRPNPYANINRIEQLQQLELQQQQLNYQQLTLNPAQQQYLLQQKYHQQQQQHQQHQQQVNLQQQIAYHQQQQQHQYLASQNSYEGPNANQVQTNQQALFQQHLAYQQHLVSQQQATESNEQGVKQESLDTQQQALLQQIAFQHQNIKTEANGQQTKQDGSDNISQQHQPAVQISYQHPTSIDQGNQNLKQEAYEQQSHQSVLPQHIPYHQIVQQQNLKSELNTSVDQDQSKPESRVLIPNQILQQQIAYQANTFKQEHVTQVNKEIAVQNQLILQQQLAYQQQLLAQQQQQQNSGKKEIINPVFFQNNSQAIKPESSGTVTPQQAFIQQQQLAYQHQLLAQQQNSVKAESSDESQFETQTSHQLKQETIETTSSDLQQNIVQQQTEYQQQQQQQQTAVKLEPSEISQKSQIQQESVEQNLNQHQQNLLLQQGNLLKPDQASGKQESLVSLPVQHNLQLQPSGTRVLSQQIPAHQILSGHSLPPQFAQPVLSVTRNITHLPGKPLVPSGDSQQQTLPKVEPLLGASHQLLSGQICQVLPNGQKIITNQPLSISSQNVGLASHVTSVDSDNGQSSEERSVESESAPSKIRVVPYGKVLKESNLGATVKSEQSEKSSTSETASASGKPFIRVPLQWKRLIANNMVIYVRIIMLKHAAETLNPAQQQYLLQQKYHQQQQQHQQHQQQVNLQQQIAYHQQQQQHQYLASQNSYEGPNANQVQTNQQALFQQHLAYQQHLVSQQQATESNEQGVKQESLDTQQQALLQQIAFQHQNIKTEANGQQTKQDGSDNISQQHQPAVQISYQHPTSIDQGNQNLKQEAYEQQSHQSVLPQHIPYHQIVQQQNLKSELNTSVDQDQSKPESRVLIPNQILQQQIAYQANTFKQEHVTQVNKEIAVQNQLILQQQLAYQQQLLAQQQQQQNSGKKEIINPVFFQNNSQAIKPESSGTVTPQQAFIQQQQLAYQHQLLAQQQNSVKAESSD</sequence>
<feature type="region of interest" description="Disordered" evidence="2">
    <location>
        <begin position="849"/>
        <end position="868"/>
    </location>
</feature>
<keyword evidence="1" id="KW-0175">Coiled coil</keyword>
<dbReference type="OMA" id="LSGYCMI"/>
<evidence type="ECO:0000256" key="2">
    <source>
        <dbReference type="SAM" id="MobiDB-lite"/>
    </source>
</evidence>
<feature type="coiled-coil region" evidence="1">
    <location>
        <begin position="447"/>
        <end position="500"/>
    </location>
</feature>
<feature type="compositionally biased region" description="Polar residues" evidence="2">
    <location>
        <begin position="54"/>
        <end position="75"/>
    </location>
</feature>
<protein>
    <submittedName>
        <fullName evidence="4">Mediator of RNA polymerase II transcription subunit 26</fullName>
    </submittedName>
</protein>
<evidence type="ECO:0000313" key="4">
    <source>
        <dbReference type="RefSeq" id="XP_008486356.1"/>
    </source>
</evidence>
<feature type="non-terminal residue" evidence="4">
    <location>
        <position position="1051"/>
    </location>
</feature>
<feature type="region of interest" description="Disordered" evidence="2">
    <location>
        <begin position="224"/>
        <end position="243"/>
    </location>
</feature>
<accession>A0A1S3DQQ9</accession>
<dbReference type="RefSeq" id="XP_008486356.1">
    <property type="nucleotide sequence ID" value="XM_008488134.1"/>
</dbReference>
<keyword evidence="3" id="KW-1185">Reference proteome</keyword>
<reference evidence="4" key="1">
    <citation type="submission" date="2025-08" db="UniProtKB">
        <authorList>
            <consortium name="RefSeq"/>
        </authorList>
    </citation>
    <scope>IDENTIFICATION</scope>
</reference>
<evidence type="ECO:0000313" key="3">
    <source>
        <dbReference type="Proteomes" id="UP000079169"/>
    </source>
</evidence>
<dbReference type="AlphaFoldDB" id="A0A1S3DQQ9"/>
<organism evidence="3 4">
    <name type="scientific">Diaphorina citri</name>
    <name type="common">Asian citrus psyllid</name>
    <dbReference type="NCBI Taxonomy" id="121845"/>
    <lineage>
        <taxon>Eukaryota</taxon>
        <taxon>Metazoa</taxon>
        <taxon>Ecdysozoa</taxon>
        <taxon>Arthropoda</taxon>
        <taxon>Hexapoda</taxon>
        <taxon>Insecta</taxon>
        <taxon>Pterygota</taxon>
        <taxon>Neoptera</taxon>
        <taxon>Paraneoptera</taxon>
        <taxon>Hemiptera</taxon>
        <taxon>Sternorrhyncha</taxon>
        <taxon>Psylloidea</taxon>
        <taxon>Psyllidae</taxon>
        <taxon>Diaphorininae</taxon>
        <taxon>Diaphorina</taxon>
    </lineage>
</organism>